<reference evidence="4 5" key="1">
    <citation type="submission" date="2020-08" db="EMBL/GenBank/DDBJ databases">
        <authorList>
            <person name="Newling K."/>
            <person name="Davey J."/>
            <person name="Forrester S."/>
        </authorList>
    </citation>
    <scope>NUCLEOTIDE SEQUENCE [LARGE SCALE GENOMIC DNA]</scope>
    <source>
        <strain evidence="5">Crithidia deanei Carvalho (ATCC PRA-265)</strain>
    </source>
</reference>
<feature type="domain" description="DUF7623" evidence="3">
    <location>
        <begin position="1053"/>
        <end position="1114"/>
    </location>
</feature>
<keyword evidence="1" id="KW-0175">Coiled coil</keyword>
<name>A0A7G2C8Y1_9TRYP</name>
<dbReference type="OrthoDB" id="264424at2759"/>
<feature type="domain" description="DUF7623" evidence="3">
    <location>
        <begin position="1313"/>
        <end position="1356"/>
    </location>
</feature>
<organism evidence="4 5">
    <name type="scientific">Angomonas deanei</name>
    <dbReference type="NCBI Taxonomy" id="59799"/>
    <lineage>
        <taxon>Eukaryota</taxon>
        <taxon>Discoba</taxon>
        <taxon>Euglenozoa</taxon>
        <taxon>Kinetoplastea</taxon>
        <taxon>Metakinetoplastina</taxon>
        <taxon>Trypanosomatida</taxon>
        <taxon>Trypanosomatidae</taxon>
        <taxon>Strigomonadinae</taxon>
        <taxon>Angomonas</taxon>
    </lineage>
</organism>
<keyword evidence="5" id="KW-1185">Reference proteome</keyword>
<feature type="coiled-coil region" evidence="1">
    <location>
        <begin position="87"/>
        <end position="114"/>
    </location>
</feature>
<feature type="domain" description="DUF7623" evidence="3">
    <location>
        <begin position="467"/>
        <end position="507"/>
    </location>
</feature>
<feature type="domain" description="DUF7623" evidence="3">
    <location>
        <begin position="1184"/>
        <end position="1241"/>
    </location>
</feature>
<evidence type="ECO:0000256" key="2">
    <source>
        <dbReference type="SAM" id="MobiDB-lite"/>
    </source>
</evidence>
<feature type="coiled-coil region" evidence="1">
    <location>
        <begin position="425"/>
        <end position="486"/>
    </location>
</feature>
<evidence type="ECO:0000313" key="5">
    <source>
        <dbReference type="Proteomes" id="UP000515908"/>
    </source>
</evidence>
<evidence type="ECO:0000313" key="4">
    <source>
        <dbReference type="EMBL" id="CAD2215574.1"/>
    </source>
</evidence>
<feature type="domain" description="DUF7623" evidence="3">
    <location>
        <begin position="726"/>
        <end position="778"/>
    </location>
</feature>
<feature type="compositionally biased region" description="Basic residues" evidence="2">
    <location>
        <begin position="1"/>
        <end position="23"/>
    </location>
</feature>
<feature type="domain" description="DUF7623" evidence="3">
    <location>
        <begin position="134"/>
        <end position="180"/>
    </location>
</feature>
<feature type="domain" description="DUF7623" evidence="3">
    <location>
        <begin position="521"/>
        <end position="584"/>
    </location>
</feature>
<proteinExistence type="predicted"/>
<feature type="domain" description="DUF7623" evidence="3">
    <location>
        <begin position="988"/>
        <end position="1047"/>
    </location>
</feature>
<feature type="coiled-coil region" evidence="1">
    <location>
        <begin position="1089"/>
        <end position="1116"/>
    </location>
</feature>
<feature type="domain" description="DUF7623" evidence="3">
    <location>
        <begin position="858"/>
        <end position="919"/>
    </location>
</feature>
<dbReference type="EMBL" id="LR877149">
    <property type="protein sequence ID" value="CAD2215574.1"/>
    <property type="molecule type" value="Genomic_DNA"/>
</dbReference>
<feature type="region of interest" description="Disordered" evidence="2">
    <location>
        <begin position="1380"/>
        <end position="1401"/>
    </location>
</feature>
<feature type="domain" description="DUF7623" evidence="3">
    <location>
        <begin position="655"/>
        <end position="719"/>
    </location>
</feature>
<feature type="domain" description="DUF7623" evidence="3">
    <location>
        <begin position="1118"/>
        <end position="1178"/>
    </location>
</feature>
<feature type="domain" description="DUF7623" evidence="3">
    <location>
        <begin position="188"/>
        <end position="251"/>
    </location>
</feature>
<feature type="domain" description="DUF7623" evidence="3">
    <location>
        <begin position="1245"/>
        <end position="1309"/>
    </location>
</feature>
<dbReference type="Proteomes" id="UP000515908">
    <property type="component" value="Chromosome 05"/>
</dbReference>
<feature type="region of interest" description="Disordered" evidence="2">
    <location>
        <begin position="1305"/>
        <end position="1327"/>
    </location>
</feature>
<accession>A0A7G2C8Y1</accession>
<dbReference type="VEuPathDB" id="TriTrypDB:ADEAN_000302900"/>
<gene>
    <name evidence="4" type="ORF">ADEAN_000302900</name>
</gene>
<dbReference type="InterPro" id="IPR056040">
    <property type="entry name" value="DUF7623"/>
</dbReference>
<protein>
    <recommendedName>
        <fullName evidence="3">DUF7623 domain-containing protein</fullName>
    </recommendedName>
</protein>
<evidence type="ECO:0000259" key="3">
    <source>
        <dbReference type="Pfam" id="PF24610"/>
    </source>
</evidence>
<feature type="region of interest" description="Disordered" evidence="2">
    <location>
        <begin position="1"/>
        <end position="26"/>
    </location>
</feature>
<feature type="domain" description="DUF7623" evidence="3">
    <location>
        <begin position="790"/>
        <end position="853"/>
    </location>
</feature>
<feature type="domain" description="DUF7623" evidence="3">
    <location>
        <begin position="56"/>
        <end position="116"/>
    </location>
</feature>
<sequence length="1401" mass="157406">MRSSRRRKRSSARSTRRSTRTKGKINQLQKELNDRAHELAKDLKEKERNMFLSSKFAGIPASELNLDDNPEFHALELERLALRQEDATSNEEKIRDLERRMNDAAEELAKEKVQDERAFLKELGFDMDVLNAVLDKDPDFLAKEARLRELMKDPVGNASEINALKEEMAADAKRLLDAHKEGERGSYLKSEYEGHPTSTLPLGEDKEFSELEDAYLKLKNDPNASPEELQRLRDALDKRAAEIARDLNVKDRASYLQANYRGILTGALPLDADEEFKKLEQERARIIAKGGDPSEINARLDARADEIAKQMIVGDRAYLNPVQAGVPLELVPLDESEAFLKGEEERFHLKKTALDPSSVKLKERELNTLVEGIAAEMKENERKSFLDDTYNNVPRSALPLDTDEKFKTAEIDRLRAKKDGDADKVKSLEDLMKKRAQELAKSQKEGDRAFIHKLGLPVSGDLLDKILDNNKEFMDLESKLRALKKNPTANAREIKELEDKMAKLAGAAVVAYLDEERKGFLKSEYHGRPTETLPLTEDPEFKKLEAEYQALKNQPNPDRAKLKELEDKMNQRADEIARGLNEADRAGFLGDRIRGIPIASLPLEDDAAFKALEEQRAALLNDPSKADEVKKLEQKLRDRADEIAKAKLADDRAFLDNEPEGIPLACIELDKDPEFADKEEQRASLMADNHNGKNAKAIAALEDNMNQHAHARAKKLKEDHLKACVDGTVRGIPTDVLGLADDAECTKLIGQRAAALLEGDQEKAKALGAALNGRAHDLMDKRIDEIRSQLTPEQLRIPLSDLDLDSDEKYKKLEAEAAALMKDPKKNADQLKSLFNKMNSRAAELADEKAWKEREQYLTSDYEGRDLHALPLNSDDQFLALEKERREALKAGDTARAKELEDKLSARATDIARKLNADERAAFLGNAIRGVPLSALNLDDDEDFRKLESQRQTNKRSRGIGNEAVEESLRNRAEALAAEKLKSDRAFLDERPEGVLLRQVPIDDDPKFKQLEEKRAKLNSQGGSGDVKGLEDQMNRRAHELAALIKDSTRADLEQKPLSVALRDLPLDSDDTFVDLEEKYRDAKNGDSASLQDDLLAQLNDRAKELAQELHDKERRGLNQNPEGIPLSAINVNDDPLFVNLETDARSLRAKQPDSSKLKDLEKQLDARASELAHKVRKEYITGDPEGIPIEMLNLGNEPAFLKKEEERRRLLESDPAAAAKLTAELNEMACGIAKQKMTGDRDFLDQNPEGVPIDILPLDTDPKFHELELERAKLRGENATKNATKIKSLEGKMNERLHELAKEQKREDLKGLDQAPRGIPLETLNPHEDPEFAAMVNQLREYKKEPSLNADHIKKAPGEDERAVLGHCQGHCAVGSKVLGRESRRGSAPRVAVGRGPRLQ</sequence>
<feature type="domain" description="DUF7623" evidence="3">
    <location>
        <begin position="590"/>
        <end position="651"/>
    </location>
</feature>
<evidence type="ECO:0000256" key="1">
    <source>
        <dbReference type="SAM" id="Coils"/>
    </source>
</evidence>
<feature type="domain" description="DUF7623" evidence="3">
    <location>
        <begin position="319"/>
        <end position="381"/>
    </location>
</feature>
<feature type="domain" description="DUF7623" evidence="3">
    <location>
        <begin position="925"/>
        <end position="984"/>
    </location>
</feature>
<dbReference type="Pfam" id="PF24610">
    <property type="entry name" value="DUF7623"/>
    <property type="match status" value="20"/>
</dbReference>
<feature type="domain" description="DUF7623" evidence="3">
    <location>
        <begin position="256"/>
        <end position="315"/>
    </location>
</feature>
<feature type="domain" description="DUF7623" evidence="3">
    <location>
        <begin position="386"/>
        <end position="447"/>
    </location>
</feature>